<comment type="caution">
    <text evidence="1">The sequence shown here is derived from an EMBL/GenBank/DDBJ whole genome shotgun (WGS) entry which is preliminary data.</text>
</comment>
<sequence>MASSDEFLTWYNNLPSVEDASLIFTNRDQWFQRIGPLLAKDENKPYALTLVHRHFLLGNGERMIATGLTTKPEAVQNTLDTDVQNSSWNSEGWGYEWQRVKTPRDRVPPPNNDLIVAFQKIFEHDDTNTGKVLGLALRPEPLAPDYVWWETTRKEARELVIEQKRRSDITDPQTFETCWIPQLNPETMEVVMKCCGTCYWPSH</sequence>
<accession>A0A4Q2DKT9</accession>
<dbReference type="Proteomes" id="UP000290288">
    <property type="component" value="Unassembled WGS sequence"/>
</dbReference>
<protein>
    <submittedName>
        <fullName evidence="1">Uncharacterized protein</fullName>
    </submittedName>
</protein>
<dbReference type="EMBL" id="SDEE01000182">
    <property type="protein sequence ID" value="RXW19801.1"/>
    <property type="molecule type" value="Genomic_DNA"/>
</dbReference>
<organism evidence="1 2">
    <name type="scientific">Candolleomyces aberdarensis</name>
    <dbReference type="NCBI Taxonomy" id="2316362"/>
    <lineage>
        <taxon>Eukaryota</taxon>
        <taxon>Fungi</taxon>
        <taxon>Dikarya</taxon>
        <taxon>Basidiomycota</taxon>
        <taxon>Agaricomycotina</taxon>
        <taxon>Agaricomycetes</taxon>
        <taxon>Agaricomycetidae</taxon>
        <taxon>Agaricales</taxon>
        <taxon>Agaricineae</taxon>
        <taxon>Psathyrellaceae</taxon>
        <taxon>Candolleomyces</taxon>
    </lineage>
</organism>
<evidence type="ECO:0000313" key="2">
    <source>
        <dbReference type="Proteomes" id="UP000290288"/>
    </source>
</evidence>
<dbReference type="AlphaFoldDB" id="A0A4Q2DKT9"/>
<name>A0A4Q2DKT9_9AGAR</name>
<proteinExistence type="predicted"/>
<reference evidence="1 2" key="1">
    <citation type="submission" date="2019-01" db="EMBL/GenBank/DDBJ databases">
        <title>Draft genome sequence of Psathyrella aberdarensis IHI B618.</title>
        <authorList>
            <person name="Buettner E."/>
            <person name="Kellner H."/>
        </authorList>
    </citation>
    <scope>NUCLEOTIDE SEQUENCE [LARGE SCALE GENOMIC DNA]</scope>
    <source>
        <strain evidence="1 2">IHI B618</strain>
    </source>
</reference>
<dbReference type="OrthoDB" id="3049674at2759"/>
<dbReference type="STRING" id="2316362.A0A4Q2DKT9"/>
<gene>
    <name evidence="1" type="ORF">EST38_g6057</name>
</gene>
<evidence type="ECO:0000313" key="1">
    <source>
        <dbReference type="EMBL" id="RXW19801.1"/>
    </source>
</evidence>
<keyword evidence="2" id="KW-1185">Reference proteome</keyword>